<evidence type="ECO:0000313" key="2">
    <source>
        <dbReference type="Proteomes" id="UP000017081"/>
    </source>
</evidence>
<name>U7VBP6_9FUSO</name>
<dbReference type="RefSeq" id="WP_023050662.1">
    <property type="nucleotide sequence ID" value="NZ_CP173065.2"/>
</dbReference>
<dbReference type="STRING" id="1319815.HMPREF0202_01122"/>
<dbReference type="EMBL" id="AXZF01000040">
    <property type="protein sequence ID" value="ERT68955.1"/>
    <property type="molecule type" value="Genomic_DNA"/>
</dbReference>
<protein>
    <submittedName>
        <fullName evidence="1">Uncharacterized protein</fullName>
    </submittedName>
</protein>
<gene>
    <name evidence="1" type="ORF">HMPREF0202_01122</name>
</gene>
<evidence type="ECO:0000313" key="1">
    <source>
        <dbReference type="EMBL" id="ERT68955.1"/>
    </source>
</evidence>
<dbReference type="eggNOG" id="COG3188">
    <property type="taxonomic scope" value="Bacteria"/>
</dbReference>
<proteinExistence type="predicted"/>
<dbReference type="Proteomes" id="UP000017081">
    <property type="component" value="Unassembled WGS sequence"/>
</dbReference>
<comment type="caution">
    <text evidence="1">The sequence shown here is derived from an EMBL/GenBank/DDBJ whole genome shotgun (WGS) entry which is preliminary data.</text>
</comment>
<dbReference type="AlphaFoldDB" id="U7VBP6"/>
<organism evidence="1 2">
    <name type="scientific">Cetobacterium somerae ATCC BAA-474</name>
    <dbReference type="NCBI Taxonomy" id="1319815"/>
    <lineage>
        <taxon>Bacteria</taxon>
        <taxon>Fusobacteriati</taxon>
        <taxon>Fusobacteriota</taxon>
        <taxon>Fusobacteriia</taxon>
        <taxon>Fusobacteriales</taxon>
        <taxon>Fusobacteriaceae</taxon>
        <taxon>Cetobacterium</taxon>
    </lineage>
</organism>
<dbReference type="HOGENOM" id="CLU_325908_0_0_0"/>
<accession>U7VBP6</accession>
<reference evidence="1 2" key="1">
    <citation type="submission" date="2013-08" db="EMBL/GenBank/DDBJ databases">
        <authorList>
            <person name="Weinstock G."/>
            <person name="Sodergren E."/>
            <person name="Wylie T."/>
            <person name="Fulton L."/>
            <person name="Fulton R."/>
            <person name="Fronick C."/>
            <person name="O'Laughlin M."/>
            <person name="Godfrey J."/>
            <person name="Miner T."/>
            <person name="Herter B."/>
            <person name="Appelbaum E."/>
            <person name="Cordes M."/>
            <person name="Lek S."/>
            <person name="Wollam A."/>
            <person name="Pepin K.H."/>
            <person name="Palsikar V.B."/>
            <person name="Mitreva M."/>
            <person name="Wilson R.K."/>
        </authorList>
    </citation>
    <scope>NUCLEOTIDE SEQUENCE [LARGE SCALE GENOMIC DNA]</scope>
    <source>
        <strain evidence="1 2">ATCC BAA-474</strain>
    </source>
</reference>
<keyword evidence="2" id="KW-1185">Reference proteome</keyword>
<sequence length="860" mass="101040">MFKKMFFLFSILLIQSNTFSSDEITLDKLEELKNRNTISQEDYIFLKDELEGKLEEKHFFTLFINRTQITSDFHVIYKDSKTYIPLKEYFKNIYFNNYNFTNNILDMTLGMEMQEIMMNFNTFKITGSERTNFTDKDFFFKDDELFLEANLFSDIFLNAIDIDYEKTRISMSAKHAINNEINRLLKVQENTLQKKKDMNDFMYTNSRDLFNLGYMRVNLDKTFTKSEGSKDNDWDGYLEYQGSFLYGELTTEYNLKDGEFTGANLYYPNLPYNHYLEFYGDKTNSGRWNKSVLFEKDKGYYEDGKTFVIRENVPIGSRVELIYLGATIDIGYEENGVVEFTNSELKSDREYILRIHTRDGKIITRIIKTSDDFNQQNRGEFQYRFFMTENESSEKVDTDGSIYYGITEQFTVGGKYFKTSESINDEYIYVERGAAEIVYSDYFKTNPYTFILGTEQIFTPDKFQKDNTVEGLFQIKFNKFKIRYEDGYYSDYYNNKEARGISFEYNPTDFLRVDYSYQWQEDWDGEKSKGSEIDIELSKNFNRFLSTFQFQRDLNGEKNYSVNLYYTGYRDYSVRWTNSISERGDDFESTLSVFNRARQNGLDYSFEIAYNESDKEKITFRVSIDYDNWFNFDMTSKDSGDYEISAGIDRIIDLKNIKKPLDNIDVSRVKAITYLDLNDNNIFDNNEPYVGDVELEINGEKKVTTSKEPTYFYGVPNNILYNLNPIVRRPSFDVINSTFSLKGKGGGDIEAYIPIKPFFSIVGQLSLHESYSNSENIYDGIVIKVSDSNGKVISNIVPDFMGYYDVSSLIAGKYFIEISSFKDNYIEPLKIEVSITYDALKSNTYELNTYLVNNEIKVVK</sequence>